<keyword evidence="1" id="KW-0472">Membrane</keyword>
<evidence type="ECO:0000256" key="1">
    <source>
        <dbReference type="SAM" id="Phobius"/>
    </source>
</evidence>
<reference evidence="2 3" key="1">
    <citation type="submission" date="2014-04" db="EMBL/GenBank/DDBJ databases">
        <title>Draft genome sequence of Bacillus azotoformans MEV2011, a (co-) denitrifying strain unable to grow in the presence of oxygen.</title>
        <authorList>
            <person name="Nielsen M."/>
            <person name="Schreiber L."/>
            <person name="Finster K."/>
            <person name="Schramm A."/>
        </authorList>
    </citation>
    <scope>NUCLEOTIDE SEQUENCE [LARGE SCALE GENOMIC DNA]</scope>
    <source>
        <strain evidence="2 3">MEV2011</strain>
    </source>
</reference>
<name>A0A072P161_SCHAZ</name>
<keyword evidence="1" id="KW-0812">Transmembrane</keyword>
<organism evidence="2 3">
    <name type="scientific">Schinkia azotoformans MEV2011</name>
    <dbReference type="NCBI Taxonomy" id="1348973"/>
    <lineage>
        <taxon>Bacteria</taxon>
        <taxon>Bacillati</taxon>
        <taxon>Bacillota</taxon>
        <taxon>Bacilli</taxon>
        <taxon>Bacillales</taxon>
        <taxon>Bacillaceae</taxon>
        <taxon>Calidifontibacillus/Schinkia group</taxon>
        <taxon>Schinkia</taxon>
    </lineage>
</organism>
<dbReference type="Proteomes" id="UP000027936">
    <property type="component" value="Unassembled WGS sequence"/>
</dbReference>
<evidence type="ECO:0000313" key="2">
    <source>
        <dbReference type="EMBL" id="KEF39225.1"/>
    </source>
</evidence>
<accession>A0A072P161</accession>
<dbReference type="AlphaFoldDB" id="A0A072P161"/>
<comment type="caution">
    <text evidence="2">The sequence shown here is derived from an EMBL/GenBank/DDBJ whole genome shotgun (WGS) entry which is preliminary data.</text>
</comment>
<feature type="transmembrane region" description="Helical" evidence="1">
    <location>
        <begin position="21"/>
        <end position="46"/>
    </location>
</feature>
<dbReference type="OrthoDB" id="2382365at2"/>
<evidence type="ECO:0000313" key="3">
    <source>
        <dbReference type="Proteomes" id="UP000027936"/>
    </source>
</evidence>
<dbReference type="EMBL" id="JJRY01000004">
    <property type="protein sequence ID" value="KEF39225.1"/>
    <property type="molecule type" value="Genomic_DNA"/>
</dbReference>
<protein>
    <submittedName>
        <fullName evidence="2">Uncharacterized protein</fullName>
    </submittedName>
</protein>
<proteinExistence type="predicted"/>
<dbReference type="RefSeq" id="WP_051678116.1">
    <property type="nucleotide sequence ID" value="NZ_JJRY01000004.1"/>
</dbReference>
<dbReference type="PATRIC" id="fig|1348973.3.peg.1577"/>
<keyword evidence="1" id="KW-1133">Transmembrane helix</keyword>
<sequence length="149" mass="16265">MKINDELDKDQQIILTIQREIAIVTAVLLLTGQITIIGVFVTPGGFRASLGGPLTGASRIESKTGSQTVNLIIDIIDIVLALLLIGDELRVTGSFIAPGSFTINVGGPIFGVPMPEPNLPTMKNEYRFFQRIVDRHFHVDPNLVEKLTK</sequence>
<gene>
    <name evidence="2" type="ORF">M670_01616</name>
</gene>